<accession>A0ABS1EWI5</accession>
<name>A0ABS1EWI5_9CLOT</name>
<reference evidence="2" key="1">
    <citation type="submission" date="2021-01" db="EMBL/GenBank/DDBJ databases">
        <title>Genome public.</title>
        <authorList>
            <person name="Liu C."/>
            <person name="Sun Q."/>
        </authorList>
    </citation>
    <scope>NUCLEOTIDE SEQUENCE [LARGE SCALE GENOMIC DNA]</scope>
    <source>
        <strain evidence="2">YIM B02505</strain>
    </source>
</reference>
<organism evidence="1 2">
    <name type="scientific">Clostridium yunnanense</name>
    <dbReference type="NCBI Taxonomy" id="2800325"/>
    <lineage>
        <taxon>Bacteria</taxon>
        <taxon>Bacillati</taxon>
        <taxon>Bacillota</taxon>
        <taxon>Clostridia</taxon>
        <taxon>Eubacteriales</taxon>
        <taxon>Clostridiaceae</taxon>
        <taxon>Clostridium</taxon>
    </lineage>
</organism>
<comment type="caution">
    <text evidence="1">The sequence shown here is derived from an EMBL/GenBank/DDBJ whole genome shotgun (WGS) entry which is preliminary data.</text>
</comment>
<keyword evidence="2" id="KW-1185">Reference proteome</keyword>
<dbReference type="Proteomes" id="UP000596739">
    <property type="component" value="Unassembled WGS sequence"/>
</dbReference>
<evidence type="ECO:0000313" key="1">
    <source>
        <dbReference type="EMBL" id="MBK1813747.1"/>
    </source>
</evidence>
<protein>
    <recommendedName>
        <fullName evidence="3">Lantibiotic</fullName>
    </recommendedName>
</protein>
<dbReference type="EMBL" id="JAENHN010000066">
    <property type="protein sequence ID" value="MBK1813747.1"/>
    <property type="molecule type" value="Genomic_DNA"/>
</dbReference>
<proteinExistence type="predicted"/>
<dbReference type="RefSeq" id="WP_200274169.1">
    <property type="nucleotide sequence ID" value="NZ_JAENHN010000066.1"/>
</dbReference>
<sequence length="61" mass="6345">MNRYDDITGFVSVEELEEVSTEGQGAGTPAIITIVTLITKATVSVATVAVCETGACTSYCK</sequence>
<evidence type="ECO:0000313" key="2">
    <source>
        <dbReference type="Proteomes" id="UP000596739"/>
    </source>
</evidence>
<gene>
    <name evidence="1" type="ORF">JHL18_24315</name>
</gene>
<evidence type="ECO:0008006" key="3">
    <source>
        <dbReference type="Google" id="ProtNLM"/>
    </source>
</evidence>